<keyword evidence="2" id="KW-1185">Reference proteome</keyword>
<organism evidence="1 2">
    <name type="scientific">Sinomicrobium weinanense</name>
    <dbReference type="NCBI Taxonomy" id="2842200"/>
    <lineage>
        <taxon>Bacteria</taxon>
        <taxon>Pseudomonadati</taxon>
        <taxon>Bacteroidota</taxon>
        <taxon>Flavobacteriia</taxon>
        <taxon>Flavobacteriales</taxon>
        <taxon>Flavobacteriaceae</taxon>
        <taxon>Sinomicrobium</taxon>
    </lineage>
</organism>
<dbReference type="SUPFAM" id="SSF82171">
    <property type="entry name" value="DPP6 N-terminal domain-like"/>
    <property type="match status" value="1"/>
</dbReference>
<accession>A0A926Q607</accession>
<gene>
    <name evidence="1" type="ORF">IBL28_21470</name>
</gene>
<dbReference type="Proteomes" id="UP000653730">
    <property type="component" value="Unassembled WGS sequence"/>
</dbReference>
<dbReference type="EMBL" id="JACVDC010000131">
    <property type="protein sequence ID" value="MBC9798550.1"/>
    <property type="molecule type" value="Genomic_DNA"/>
</dbReference>
<dbReference type="Pfam" id="PF07676">
    <property type="entry name" value="PD40"/>
    <property type="match status" value="5"/>
</dbReference>
<dbReference type="InterPro" id="IPR011042">
    <property type="entry name" value="6-blade_b-propeller_TolB-like"/>
</dbReference>
<dbReference type="AlphaFoldDB" id="A0A926Q607"/>
<dbReference type="Gene3D" id="2.120.10.30">
    <property type="entry name" value="TolB, C-terminal domain"/>
    <property type="match status" value="2"/>
</dbReference>
<comment type="caution">
    <text evidence="1">The sequence shown here is derived from an EMBL/GenBank/DDBJ whole genome shotgun (WGS) entry which is preliminary data.</text>
</comment>
<sequence length="302" mass="33878">MEKNLILLYLIIAGCSTHTGRTPDINYPSPRPDSTALTFLPGTVSGDSLDFNAAFSPDGRSYYFSRSSDGISDIYVSQFEDNKWQLPEMVSFSEGPFSEADPVFAPNGALYFISDRPVDENDSLNNFNIWYVKRNGKEKWTAPINEKAVNSDSTEFYISFGANGNLYFASNRPGGYGSHDIYISRFEDGNYTTPVNLGPAINAPEMEHDPYITPDESAIIFTSVDRNDSKGTADLYYSVKDPDNSWIPAKNLGALINTPTYDFCPYITPDGKYFFFSSERDVKWIRTETLPDELKLSIVKTE</sequence>
<dbReference type="PROSITE" id="PS51257">
    <property type="entry name" value="PROKAR_LIPOPROTEIN"/>
    <property type="match status" value="1"/>
</dbReference>
<evidence type="ECO:0000313" key="2">
    <source>
        <dbReference type="Proteomes" id="UP000653730"/>
    </source>
</evidence>
<protein>
    <submittedName>
        <fullName evidence="1">PD40 domain-containing protein</fullName>
    </submittedName>
</protein>
<reference evidence="1 2" key="1">
    <citation type="submission" date="2020-09" db="EMBL/GenBank/DDBJ databases">
        <title>Sinomicrobium weinanense sp. nov., a halophilic bacteria isolated from saline-alkali soil.</title>
        <authorList>
            <person name="Wu P."/>
            <person name="Ren H."/>
            <person name="Mei Y."/>
            <person name="Liang Y."/>
            <person name="Chen Z."/>
        </authorList>
    </citation>
    <scope>NUCLEOTIDE SEQUENCE [LARGE SCALE GENOMIC DNA]</scope>
    <source>
        <strain evidence="1 2">FJxs</strain>
    </source>
</reference>
<dbReference type="InterPro" id="IPR011659">
    <property type="entry name" value="WD40"/>
</dbReference>
<proteinExistence type="predicted"/>
<name>A0A926Q607_9FLAO</name>
<evidence type="ECO:0000313" key="1">
    <source>
        <dbReference type="EMBL" id="MBC9798550.1"/>
    </source>
</evidence>
<dbReference type="RefSeq" id="WP_187967664.1">
    <property type="nucleotide sequence ID" value="NZ_JACVDC010000131.1"/>
</dbReference>